<dbReference type="InterPro" id="IPR016024">
    <property type="entry name" value="ARM-type_fold"/>
</dbReference>
<dbReference type="InterPro" id="IPR049362">
    <property type="entry name" value="TTI1_rpt"/>
</dbReference>
<dbReference type="PANTHER" id="PTHR18460:SF3">
    <property type="entry name" value="TELO2-INTERACTING PROTEIN 1 HOMOLOG"/>
    <property type="match status" value="1"/>
</dbReference>
<dbReference type="InterPro" id="IPR011989">
    <property type="entry name" value="ARM-like"/>
</dbReference>
<reference evidence="3 4" key="1">
    <citation type="journal article" date="2017" name="Nat. Ecol. Evol.">
        <title>Scallop genome provides insights into evolution of bilaterian karyotype and development.</title>
        <authorList>
            <person name="Wang S."/>
            <person name="Zhang J."/>
            <person name="Jiao W."/>
            <person name="Li J."/>
            <person name="Xun X."/>
            <person name="Sun Y."/>
            <person name="Guo X."/>
            <person name="Huan P."/>
            <person name="Dong B."/>
            <person name="Zhang L."/>
            <person name="Hu X."/>
            <person name="Sun X."/>
            <person name="Wang J."/>
            <person name="Zhao C."/>
            <person name="Wang Y."/>
            <person name="Wang D."/>
            <person name="Huang X."/>
            <person name="Wang R."/>
            <person name="Lv J."/>
            <person name="Li Y."/>
            <person name="Zhang Z."/>
            <person name="Liu B."/>
            <person name="Lu W."/>
            <person name="Hui Y."/>
            <person name="Liang J."/>
            <person name="Zhou Z."/>
            <person name="Hou R."/>
            <person name="Li X."/>
            <person name="Liu Y."/>
            <person name="Li H."/>
            <person name="Ning X."/>
            <person name="Lin Y."/>
            <person name="Zhao L."/>
            <person name="Xing Q."/>
            <person name="Dou J."/>
            <person name="Li Y."/>
            <person name="Mao J."/>
            <person name="Guo H."/>
            <person name="Dou H."/>
            <person name="Li T."/>
            <person name="Mu C."/>
            <person name="Jiang W."/>
            <person name="Fu Q."/>
            <person name="Fu X."/>
            <person name="Miao Y."/>
            <person name="Liu J."/>
            <person name="Yu Q."/>
            <person name="Li R."/>
            <person name="Liao H."/>
            <person name="Li X."/>
            <person name="Kong Y."/>
            <person name="Jiang Z."/>
            <person name="Chourrout D."/>
            <person name="Li R."/>
            <person name="Bao Z."/>
        </authorList>
    </citation>
    <scope>NUCLEOTIDE SEQUENCE [LARGE SCALE GENOMIC DNA]</scope>
    <source>
        <strain evidence="3 4">PY_sf001</strain>
    </source>
</reference>
<dbReference type="InterPro" id="IPR052587">
    <property type="entry name" value="TELO2-interacting_protein_1"/>
</dbReference>
<feature type="domain" description="TTI1 N-terminal TPR" evidence="1">
    <location>
        <begin position="10"/>
        <end position="340"/>
    </location>
</feature>
<dbReference type="Pfam" id="PF24176">
    <property type="entry name" value="TPR_TTI1_2nd"/>
    <property type="match status" value="1"/>
</dbReference>
<organism evidence="3 4">
    <name type="scientific">Mizuhopecten yessoensis</name>
    <name type="common">Japanese scallop</name>
    <name type="synonym">Patinopecten yessoensis</name>
    <dbReference type="NCBI Taxonomy" id="6573"/>
    <lineage>
        <taxon>Eukaryota</taxon>
        <taxon>Metazoa</taxon>
        <taxon>Spiralia</taxon>
        <taxon>Lophotrochozoa</taxon>
        <taxon>Mollusca</taxon>
        <taxon>Bivalvia</taxon>
        <taxon>Autobranchia</taxon>
        <taxon>Pteriomorphia</taxon>
        <taxon>Pectinida</taxon>
        <taxon>Pectinoidea</taxon>
        <taxon>Pectinidae</taxon>
        <taxon>Mizuhopecten</taxon>
    </lineage>
</organism>
<feature type="domain" description="TTI1 C-terminal TPR" evidence="2">
    <location>
        <begin position="739"/>
        <end position="1014"/>
    </location>
</feature>
<dbReference type="SUPFAM" id="SSF48371">
    <property type="entry name" value="ARM repeat"/>
    <property type="match status" value="2"/>
</dbReference>
<dbReference type="InterPro" id="IPR057567">
    <property type="entry name" value="TPR_TTI1_C"/>
</dbReference>
<dbReference type="Pfam" id="PF21547">
    <property type="entry name" value="TTI1"/>
    <property type="match status" value="1"/>
</dbReference>
<sequence>MSSDVKSGLFERLRPICVQLTREHTRENVTALFQAVTGLERKYMQELQEYVLFPLRIILKQEKKYSGELYVDIYQCMECVLSSSCVTRWDMFLDIFNTACMTLSDPTDPSKLSPISEELKLAIVQMLLSLLKSSDFNIIENLFAVGSLPVLGHAVSMLLNIADQERSRPLKIAALGFLMELCQEDRKYCTGMRVRLGDTLASFLPGVTITLSRVISCDTHQGQTVIQTALELLTKLMRLVLDDKLVAESQSKAKHQSHSTHAISKLESLVVRRSPDWLKSTGSKLDVIVKQVTKVRSHSSWKVRLSLVDWVGTMLLHCRGSLEESVADLLTVLVGRLGDDYPKVATHSRQNLDRFAASLDGKQCRPLVEMLEENLYSLSISLPRQMNTTDEEEKLFVVQLLVGYLELLGDQIDGLMLSHGRRLLMSLVQVLDMDYSDIRTVEERTTITGHGTSALNQDTSPNVLPLRKYFKHFHDDRVYKKLQRTCQCLGHYGNTQLLVDQVLDIAHLSAAYKPQAILMLNEIISGTAEKQSTHKPSSTDDWPDDRLKSVIRMLVEDYLSPGNFYLVTTAAETDTPHHQVSGSSLRAITQGSGEDSVGVYHRNTVLICLLLEGLGTFAKVLGKSYLPLLVQTLYPMLEKLGDNTAVISNAAYLSLCTTCTACNYSSIEELIQKNADYLVNAISLRLRHFHDNQHSPLVLKVMLQYSNCDLLPLIDDTIQEILDALDDHHLDQAMLFMGVLHELTKAIVRWFPPIKCEVTAKNSQYRSDKEGELGEGPEEGPLLPFIQHYCEQKRLASGEITEEDIVDDDIIDEMETIEDDHRGDNSEPNTVKFVKQVMMRCKHLLSSHNARLQLLVLDTISQACQALADHTNELLPLLHELWAPFSARFVDEEKLVIKKALEVLLVMADRSGDFLKQRVMKDVLPVVTNFLYKQAQISSQAGQAYLYTVNCRLQQQALQVLGSLTIQLDLAGNSLDSILSVCVSYLSSRQPKPLQQVTMEMCKQLAAIGGDVLWLRLSDLYRDQEYSPPHPIFSPLQFHCKVGCQNEFSDNIIKLRSSGNCKGT</sequence>
<dbReference type="Pfam" id="PF24181">
    <property type="entry name" value="TPR_TTI1_C"/>
    <property type="match status" value="1"/>
</dbReference>
<protein>
    <submittedName>
        <fullName evidence="3">TELO2-interacting protein 1-like</fullName>
    </submittedName>
</protein>
<accession>A0A210QD74</accession>
<evidence type="ECO:0000313" key="4">
    <source>
        <dbReference type="Proteomes" id="UP000242188"/>
    </source>
</evidence>
<evidence type="ECO:0000259" key="2">
    <source>
        <dbReference type="Pfam" id="PF24181"/>
    </source>
</evidence>
<dbReference type="EMBL" id="NEDP02004099">
    <property type="protein sequence ID" value="OWF46694.1"/>
    <property type="molecule type" value="Genomic_DNA"/>
</dbReference>
<keyword evidence="4" id="KW-1185">Reference proteome</keyword>
<dbReference type="PANTHER" id="PTHR18460">
    <property type="entry name" value="TEL2 INTERACTING PROTEIN 1 TTI1 FAMILY MEMBER"/>
    <property type="match status" value="1"/>
</dbReference>
<dbReference type="Gene3D" id="1.25.10.10">
    <property type="entry name" value="Leucine-rich Repeat Variant"/>
    <property type="match status" value="2"/>
</dbReference>
<gene>
    <name evidence="3" type="ORF">KP79_PYT21191</name>
</gene>
<name>A0A210QD74_MIZYE</name>
<comment type="caution">
    <text evidence="3">The sequence shown here is derived from an EMBL/GenBank/DDBJ whole genome shotgun (WGS) entry which is preliminary data.</text>
</comment>
<proteinExistence type="predicted"/>
<dbReference type="AlphaFoldDB" id="A0A210QD74"/>
<dbReference type="Pfam" id="PF24173">
    <property type="entry name" value="TPR_TTI1_N"/>
    <property type="match status" value="1"/>
</dbReference>
<dbReference type="Proteomes" id="UP000242188">
    <property type="component" value="Unassembled WGS sequence"/>
</dbReference>
<evidence type="ECO:0000313" key="3">
    <source>
        <dbReference type="EMBL" id="OWF46694.1"/>
    </source>
</evidence>
<dbReference type="InterPro" id="IPR057566">
    <property type="entry name" value="TPR_TTI1_N"/>
</dbReference>
<dbReference type="STRING" id="6573.A0A210QD74"/>
<dbReference type="OrthoDB" id="49511at2759"/>
<dbReference type="GO" id="GO:0005737">
    <property type="term" value="C:cytoplasm"/>
    <property type="evidence" value="ECO:0007669"/>
    <property type="project" value="TreeGrafter"/>
</dbReference>
<evidence type="ECO:0000259" key="1">
    <source>
        <dbReference type="Pfam" id="PF24173"/>
    </source>
</evidence>